<evidence type="ECO:0000256" key="3">
    <source>
        <dbReference type="SAM" id="Phobius"/>
    </source>
</evidence>
<accession>A0A8I1SJA9</accession>
<dbReference type="PROSITE" id="PS50887">
    <property type="entry name" value="GGDEF"/>
    <property type="match status" value="1"/>
</dbReference>
<dbReference type="GO" id="GO:0052621">
    <property type="term" value="F:diguanylate cyclase activity"/>
    <property type="evidence" value="ECO:0007669"/>
    <property type="project" value="UniProtKB-EC"/>
</dbReference>
<dbReference type="EMBL" id="JAEKJW010000003">
    <property type="protein sequence ID" value="MBN8198187.1"/>
    <property type="molecule type" value="Genomic_DNA"/>
</dbReference>
<feature type="transmembrane region" description="Helical" evidence="3">
    <location>
        <begin position="90"/>
        <end position="109"/>
    </location>
</feature>
<dbReference type="SMART" id="SM00267">
    <property type="entry name" value="GGDEF"/>
    <property type="match status" value="1"/>
</dbReference>
<dbReference type="Proteomes" id="UP000664405">
    <property type="component" value="Unassembled WGS sequence"/>
</dbReference>
<reference evidence="5" key="1">
    <citation type="submission" date="2020-12" db="EMBL/GenBank/DDBJ databases">
        <title>Oil enriched cultivation method for isolating marine PHA-producing bacteria.</title>
        <authorList>
            <person name="Zheng W."/>
            <person name="Yu S."/>
            <person name="Huang Y."/>
        </authorList>
    </citation>
    <scope>NUCLEOTIDE SEQUENCE</scope>
    <source>
        <strain evidence="5">SY-2-3</strain>
    </source>
</reference>
<proteinExistence type="predicted"/>
<keyword evidence="3" id="KW-1133">Transmembrane helix</keyword>
<dbReference type="PANTHER" id="PTHR45138:SF9">
    <property type="entry name" value="DIGUANYLATE CYCLASE DGCM-RELATED"/>
    <property type="match status" value="1"/>
</dbReference>
<keyword evidence="3" id="KW-0812">Transmembrane</keyword>
<dbReference type="EC" id="2.7.7.65" evidence="1"/>
<feature type="transmembrane region" description="Helical" evidence="3">
    <location>
        <begin position="191"/>
        <end position="213"/>
    </location>
</feature>
<dbReference type="PANTHER" id="PTHR45138">
    <property type="entry name" value="REGULATORY COMPONENTS OF SENSORY TRANSDUCTION SYSTEM"/>
    <property type="match status" value="1"/>
</dbReference>
<gene>
    <name evidence="5" type="ORF">JF547_17095</name>
</gene>
<feature type="transmembrane region" description="Helical" evidence="3">
    <location>
        <begin position="65"/>
        <end position="84"/>
    </location>
</feature>
<evidence type="ECO:0000256" key="1">
    <source>
        <dbReference type="ARBA" id="ARBA00012528"/>
    </source>
</evidence>
<evidence type="ECO:0000256" key="2">
    <source>
        <dbReference type="ARBA" id="ARBA00034247"/>
    </source>
</evidence>
<dbReference type="NCBIfam" id="TIGR00254">
    <property type="entry name" value="GGDEF"/>
    <property type="match status" value="1"/>
</dbReference>
<dbReference type="GO" id="GO:1902201">
    <property type="term" value="P:negative regulation of bacterial-type flagellum-dependent cell motility"/>
    <property type="evidence" value="ECO:0007669"/>
    <property type="project" value="TreeGrafter"/>
</dbReference>
<dbReference type="PROSITE" id="PS51257">
    <property type="entry name" value="PROKAR_LIPOPROTEIN"/>
    <property type="match status" value="1"/>
</dbReference>
<feature type="transmembrane region" description="Helical" evidence="3">
    <location>
        <begin position="121"/>
        <end position="139"/>
    </location>
</feature>
<comment type="caution">
    <text evidence="5">The sequence shown here is derived from an EMBL/GenBank/DDBJ whole genome shotgun (WGS) entry which is preliminary data.</text>
</comment>
<comment type="catalytic activity">
    <reaction evidence="2">
        <text>2 GTP = 3',3'-c-di-GMP + 2 diphosphate</text>
        <dbReference type="Rhea" id="RHEA:24898"/>
        <dbReference type="ChEBI" id="CHEBI:33019"/>
        <dbReference type="ChEBI" id="CHEBI:37565"/>
        <dbReference type="ChEBI" id="CHEBI:58805"/>
        <dbReference type="EC" id="2.7.7.65"/>
    </reaction>
</comment>
<name>A0A8I1SJA9_9PROT</name>
<dbReference type="InterPro" id="IPR000160">
    <property type="entry name" value="GGDEF_dom"/>
</dbReference>
<dbReference type="Pfam" id="PF00990">
    <property type="entry name" value="GGDEF"/>
    <property type="match status" value="1"/>
</dbReference>
<dbReference type="RefSeq" id="WP_206928111.1">
    <property type="nucleotide sequence ID" value="NZ_JAEKJW010000003.1"/>
</dbReference>
<dbReference type="InterPro" id="IPR043128">
    <property type="entry name" value="Rev_trsase/Diguanyl_cyclase"/>
</dbReference>
<dbReference type="InterPro" id="IPR029787">
    <property type="entry name" value="Nucleotide_cyclase"/>
</dbReference>
<dbReference type="SUPFAM" id="SSF55073">
    <property type="entry name" value="Nucleotide cyclase"/>
    <property type="match status" value="1"/>
</dbReference>
<feature type="transmembrane region" description="Helical" evidence="3">
    <location>
        <begin position="39"/>
        <end position="58"/>
    </location>
</feature>
<dbReference type="GO" id="GO:0005886">
    <property type="term" value="C:plasma membrane"/>
    <property type="evidence" value="ECO:0007669"/>
    <property type="project" value="TreeGrafter"/>
</dbReference>
<evidence type="ECO:0000259" key="4">
    <source>
        <dbReference type="PROSITE" id="PS50887"/>
    </source>
</evidence>
<organism evidence="5 6">
    <name type="scientific">Thalassospira povalilytica</name>
    <dbReference type="NCBI Taxonomy" id="732237"/>
    <lineage>
        <taxon>Bacteria</taxon>
        <taxon>Pseudomonadati</taxon>
        <taxon>Pseudomonadota</taxon>
        <taxon>Alphaproteobacteria</taxon>
        <taxon>Rhodospirillales</taxon>
        <taxon>Thalassospiraceae</taxon>
        <taxon>Thalassospira</taxon>
    </lineage>
</organism>
<sequence>MRRAYSIIVSAGMAPVLIMGACLVLAISPNLVPNELAGLVRYGPFLLAVLGGAIAWWFNRGRAVFVMLLLLICYWLLVGNGAGFSPDGLAFLRIATLYLIPINLLILGFTAERGVLNPRGIARMLVLGLQIFVMLMLAGQPDVGSALYHLLDTRFFVSAGFLDAMPHPAMIISFVAVVLLLIRHKPLETSFAAAIIAIDVATVMGTGIIQYGYLAATGVVLAGLAQEAWRMAFVDDLTGLPGRRALGHAMAELGNQYTVAMLDVDHFKKFNDTYGHDVGDIVLKKVARELSRVGGGGKAFRYGGEEFTVLFAGRTAQKATEPLETLRKRIAENKIVVPEKNKTVSVTISVGVCERDDDATDPWGVLKRADQKLYEAKQAGRNRVVA</sequence>
<keyword evidence="3" id="KW-0472">Membrane</keyword>
<dbReference type="GO" id="GO:0043709">
    <property type="term" value="P:cell adhesion involved in single-species biofilm formation"/>
    <property type="evidence" value="ECO:0007669"/>
    <property type="project" value="TreeGrafter"/>
</dbReference>
<feature type="domain" description="GGDEF" evidence="4">
    <location>
        <begin position="255"/>
        <end position="386"/>
    </location>
</feature>
<dbReference type="Gene3D" id="3.30.70.270">
    <property type="match status" value="1"/>
</dbReference>
<protein>
    <recommendedName>
        <fullName evidence="1">diguanylate cyclase</fullName>
        <ecNumber evidence="1">2.7.7.65</ecNumber>
    </recommendedName>
</protein>
<feature type="transmembrane region" description="Helical" evidence="3">
    <location>
        <begin position="159"/>
        <end position="182"/>
    </location>
</feature>
<evidence type="ECO:0000313" key="6">
    <source>
        <dbReference type="Proteomes" id="UP000664405"/>
    </source>
</evidence>
<dbReference type="AlphaFoldDB" id="A0A8I1SJA9"/>
<dbReference type="CDD" id="cd01949">
    <property type="entry name" value="GGDEF"/>
    <property type="match status" value="1"/>
</dbReference>
<feature type="transmembrane region" description="Helical" evidence="3">
    <location>
        <begin position="7"/>
        <end position="27"/>
    </location>
</feature>
<evidence type="ECO:0000313" key="5">
    <source>
        <dbReference type="EMBL" id="MBN8198187.1"/>
    </source>
</evidence>
<dbReference type="InterPro" id="IPR050469">
    <property type="entry name" value="Diguanylate_Cyclase"/>
</dbReference>